<feature type="transmembrane region" description="Helical" evidence="5">
    <location>
        <begin position="230"/>
        <end position="252"/>
    </location>
</feature>
<comment type="subcellular location">
    <subcellularLocation>
        <location evidence="1">Membrane</location>
        <topology evidence="1">Multi-pass membrane protein</topology>
    </subcellularLocation>
</comment>
<dbReference type="PRINTS" id="PR00249">
    <property type="entry name" value="GPCRSECRETIN"/>
</dbReference>
<evidence type="ECO:0000256" key="1">
    <source>
        <dbReference type="ARBA" id="ARBA00004141"/>
    </source>
</evidence>
<evidence type="ECO:0000256" key="4">
    <source>
        <dbReference type="ARBA" id="ARBA00023136"/>
    </source>
</evidence>
<dbReference type="InterPro" id="IPR000832">
    <property type="entry name" value="GPCR_2_secretin-like"/>
</dbReference>
<protein>
    <recommendedName>
        <fullName evidence="8">G-protein coupled receptors family 1 profile domain-containing protein</fullName>
    </recommendedName>
</protein>
<name>A0ABN8HZ33_9NEOP</name>
<feature type="transmembrane region" description="Helical" evidence="5">
    <location>
        <begin position="159"/>
        <end position="179"/>
    </location>
</feature>
<evidence type="ECO:0008006" key="8">
    <source>
        <dbReference type="Google" id="ProtNLM"/>
    </source>
</evidence>
<keyword evidence="7" id="KW-1185">Reference proteome</keyword>
<dbReference type="Proteomes" id="UP000837857">
    <property type="component" value="Chromosome 13"/>
</dbReference>
<evidence type="ECO:0000256" key="3">
    <source>
        <dbReference type="ARBA" id="ARBA00022989"/>
    </source>
</evidence>
<feature type="transmembrane region" description="Helical" evidence="5">
    <location>
        <begin position="200"/>
        <end position="224"/>
    </location>
</feature>
<sequence length="274" mass="30943">MVNDTQNATQNTSSGELGEVYQALWLLGISVSLLGLLSKVALFVAIPKCRKFDEKLLFQLTLARTLNTGCEYHIMCVPFTSTVLKDIVFATYIQTDLVLVLWMFVFSKNLYNKVVLVFAVDKPRLALTAALIWTATLPFGALCPFLLKIRCFTIYYQVYAHLKLLITLVNALIFVEIFNVAIKRGSSTGRNARDLVKSSIVAFILICITSLQVLVTDILSFYYYQYKMLVNLFCVVNSYQVVAISVIFVILTQSKTKQSVFKSVSFKLREFVTP</sequence>
<organism evidence="6 7">
    <name type="scientific">Iphiclides podalirius</name>
    <name type="common">scarce swallowtail</name>
    <dbReference type="NCBI Taxonomy" id="110791"/>
    <lineage>
        <taxon>Eukaryota</taxon>
        <taxon>Metazoa</taxon>
        <taxon>Ecdysozoa</taxon>
        <taxon>Arthropoda</taxon>
        <taxon>Hexapoda</taxon>
        <taxon>Insecta</taxon>
        <taxon>Pterygota</taxon>
        <taxon>Neoptera</taxon>
        <taxon>Endopterygota</taxon>
        <taxon>Lepidoptera</taxon>
        <taxon>Glossata</taxon>
        <taxon>Ditrysia</taxon>
        <taxon>Papilionoidea</taxon>
        <taxon>Papilionidae</taxon>
        <taxon>Papilioninae</taxon>
        <taxon>Iphiclides</taxon>
    </lineage>
</organism>
<proteinExistence type="predicted"/>
<keyword evidence="3 5" id="KW-1133">Transmembrane helix</keyword>
<dbReference type="Gene3D" id="1.20.1070.10">
    <property type="entry name" value="Rhodopsin 7-helix transmembrane proteins"/>
    <property type="match status" value="1"/>
</dbReference>
<keyword evidence="2 5" id="KW-0812">Transmembrane</keyword>
<reference evidence="6" key="1">
    <citation type="submission" date="2022-03" db="EMBL/GenBank/DDBJ databases">
        <authorList>
            <person name="Martin H S."/>
        </authorList>
    </citation>
    <scope>NUCLEOTIDE SEQUENCE</scope>
</reference>
<evidence type="ECO:0000313" key="7">
    <source>
        <dbReference type="Proteomes" id="UP000837857"/>
    </source>
</evidence>
<evidence type="ECO:0000313" key="6">
    <source>
        <dbReference type="EMBL" id="CAH2041679.1"/>
    </source>
</evidence>
<feature type="non-terminal residue" evidence="6">
    <location>
        <position position="274"/>
    </location>
</feature>
<feature type="transmembrane region" description="Helical" evidence="5">
    <location>
        <begin position="87"/>
        <end position="105"/>
    </location>
</feature>
<dbReference type="EMBL" id="OW152825">
    <property type="protein sequence ID" value="CAH2041679.1"/>
    <property type="molecule type" value="Genomic_DNA"/>
</dbReference>
<evidence type="ECO:0000256" key="2">
    <source>
        <dbReference type="ARBA" id="ARBA00022692"/>
    </source>
</evidence>
<gene>
    <name evidence="6" type="ORF">IPOD504_LOCUS3340</name>
</gene>
<feature type="transmembrane region" description="Helical" evidence="5">
    <location>
        <begin position="20"/>
        <end position="44"/>
    </location>
</feature>
<feature type="transmembrane region" description="Helical" evidence="5">
    <location>
        <begin position="125"/>
        <end position="147"/>
    </location>
</feature>
<accession>A0ABN8HZ33</accession>
<keyword evidence="4 5" id="KW-0472">Membrane</keyword>
<evidence type="ECO:0000256" key="5">
    <source>
        <dbReference type="SAM" id="Phobius"/>
    </source>
</evidence>